<evidence type="ECO:0000259" key="12">
    <source>
        <dbReference type="PROSITE" id="PS50011"/>
    </source>
</evidence>
<evidence type="ECO:0000256" key="1">
    <source>
        <dbReference type="ARBA" id="ARBA00006485"/>
    </source>
</evidence>
<dbReference type="EC" id="2.7.11.22" evidence="2"/>
<dbReference type="InterPro" id="IPR011009">
    <property type="entry name" value="Kinase-like_dom_sf"/>
</dbReference>
<evidence type="ECO:0000256" key="2">
    <source>
        <dbReference type="ARBA" id="ARBA00012425"/>
    </source>
</evidence>
<evidence type="ECO:0000256" key="4">
    <source>
        <dbReference type="ARBA" id="ARBA00022679"/>
    </source>
</evidence>
<evidence type="ECO:0000256" key="8">
    <source>
        <dbReference type="ARBA" id="ARBA00047811"/>
    </source>
</evidence>
<keyword evidence="5 10" id="KW-0547">Nucleotide-binding</keyword>
<accession>A0ABM1MRH1</accession>
<feature type="binding site" evidence="10">
    <location>
        <position position="43"/>
    </location>
    <ligand>
        <name>ATP</name>
        <dbReference type="ChEBI" id="CHEBI:30616"/>
    </ligand>
</feature>
<dbReference type="Gene3D" id="3.30.200.20">
    <property type="entry name" value="Phosphorylase Kinase, domain 1"/>
    <property type="match status" value="1"/>
</dbReference>
<dbReference type="SUPFAM" id="SSF56112">
    <property type="entry name" value="Protein kinase-like (PK-like)"/>
    <property type="match status" value="1"/>
</dbReference>
<evidence type="ECO:0000256" key="10">
    <source>
        <dbReference type="PROSITE-ProRule" id="PRU10141"/>
    </source>
</evidence>
<dbReference type="Gene3D" id="1.10.510.10">
    <property type="entry name" value="Transferase(Phosphotransferase) domain 1"/>
    <property type="match status" value="1"/>
</dbReference>
<feature type="domain" description="Protein kinase" evidence="12">
    <location>
        <begin position="14"/>
        <end position="300"/>
    </location>
</feature>
<comment type="catalytic activity">
    <reaction evidence="8">
        <text>L-threonyl-[protein] + ATP = O-phospho-L-threonyl-[protein] + ADP + H(+)</text>
        <dbReference type="Rhea" id="RHEA:46608"/>
        <dbReference type="Rhea" id="RHEA-COMP:11060"/>
        <dbReference type="Rhea" id="RHEA-COMP:11605"/>
        <dbReference type="ChEBI" id="CHEBI:15378"/>
        <dbReference type="ChEBI" id="CHEBI:30013"/>
        <dbReference type="ChEBI" id="CHEBI:30616"/>
        <dbReference type="ChEBI" id="CHEBI:61977"/>
        <dbReference type="ChEBI" id="CHEBI:456216"/>
        <dbReference type="EC" id="2.7.11.22"/>
    </reaction>
</comment>
<keyword evidence="3 11" id="KW-0723">Serine/threonine-protein kinase</keyword>
<dbReference type="PANTHER" id="PTHR24056">
    <property type="entry name" value="CELL DIVISION PROTEIN KINASE"/>
    <property type="match status" value="1"/>
</dbReference>
<evidence type="ECO:0000256" key="3">
    <source>
        <dbReference type="ARBA" id="ARBA00022527"/>
    </source>
</evidence>
<reference evidence="14" key="1">
    <citation type="submission" date="2025-08" db="UniProtKB">
        <authorList>
            <consortium name="RefSeq"/>
        </authorList>
    </citation>
    <scope>IDENTIFICATION</scope>
    <source>
        <tissue evidence="14">Whole Larva</tissue>
    </source>
</reference>
<evidence type="ECO:0000256" key="11">
    <source>
        <dbReference type="RuleBase" id="RU000304"/>
    </source>
</evidence>
<dbReference type="Proteomes" id="UP000695000">
    <property type="component" value="Unplaced"/>
</dbReference>
<dbReference type="SMART" id="SM00220">
    <property type="entry name" value="S_TKc"/>
    <property type="match status" value="1"/>
</dbReference>
<protein>
    <recommendedName>
        <fullName evidence="2">cyclin-dependent kinase</fullName>
        <ecNumber evidence="2">2.7.11.22</ecNumber>
    </recommendedName>
</protein>
<dbReference type="PROSITE" id="PS00107">
    <property type="entry name" value="PROTEIN_KINASE_ATP"/>
    <property type="match status" value="1"/>
</dbReference>
<evidence type="ECO:0000256" key="6">
    <source>
        <dbReference type="ARBA" id="ARBA00022777"/>
    </source>
</evidence>
<dbReference type="PROSITE" id="PS00108">
    <property type="entry name" value="PROTEIN_KINASE_ST"/>
    <property type="match status" value="1"/>
</dbReference>
<evidence type="ECO:0000256" key="7">
    <source>
        <dbReference type="ARBA" id="ARBA00022840"/>
    </source>
</evidence>
<keyword evidence="6" id="KW-0418">Kinase</keyword>
<dbReference type="InterPro" id="IPR017441">
    <property type="entry name" value="Protein_kinase_ATP_BS"/>
</dbReference>
<dbReference type="PROSITE" id="PS50011">
    <property type="entry name" value="PROTEIN_KINASE_DOM"/>
    <property type="match status" value="1"/>
</dbReference>
<keyword evidence="13" id="KW-1185">Reference proteome</keyword>
<keyword evidence="7 10" id="KW-0067">ATP-binding</keyword>
<dbReference type="RefSeq" id="XP_017777171.1">
    <property type="nucleotide sequence ID" value="XM_017921682.1"/>
</dbReference>
<dbReference type="InterPro" id="IPR000719">
    <property type="entry name" value="Prot_kinase_dom"/>
</dbReference>
<dbReference type="InterPro" id="IPR050108">
    <property type="entry name" value="CDK"/>
</dbReference>
<dbReference type="GeneID" id="108563102"/>
<dbReference type="InterPro" id="IPR008271">
    <property type="entry name" value="Ser/Thr_kinase_AS"/>
</dbReference>
<name>A0ABM1MRH1_NICVS</name>
<gene>
    <name evidence="14" type="primary">LOC108563102</name>
</gene>
<comment type="catalytic activity">
    <reaction evidence="9">
        <text>L-seryl-[protein] + ATP = O-phospho-L-seryl-[protein] + ADP + H(+)</text>
        <dbReference type="Rhea" id="RHEA:17989"/>
        <dbReference type="Rhea" id="RHEA-COMP:9863"/>
        <dbReference type="Rhea" id="RHEA-COMP:11604"/>
        <dbReference type="ChEBI" id="CHEBI:15378"/>
        <dbReference type="ChEBI" id="CHEBI:29999"/>
        <dbReference type="ChEBI" id="CHEBI:30616"/>
        <dbReference type="ChEBI" id="CHEBI:83421"/>
        <dbReference type="ChEBI" id="CHEBI:456216"/>
        <dbReference type="EC" id="2.7.11.22"/>
    </reaction>
</comment>
<evidence type="ECO:0000313" key="14">
    <source>
        <dbReference type="RefSeq" id="XP_017777171.1"/>
    </source>
</evidence>
<sequence length="316" mass="36205">MESFLAARAKLSKMKKLEVLGEGAYGVVHKAQNDVTGEIVAIKQIKDFGENNTGIRVTTMREINALKGLRHHNVIQLKDVLCAGYKSFFMVFEYFGIDLKLYLARVNCKPDEMLVRSYTKQLMEALAFIHSNRVMHRDVKPDNVLVDNEGNLKLADFGLCRKFSIPMKNYTQRIMSLWYRAPEILFGSSMYGPKVDMWGAGCVMAEIINYEVMFNGYSEIEQITKICKVLGNPDEGDPMLGCYHHINFEAGEFELFKKAKGLGAHIDFHSQEQLKFLESIIVLKPLMRKSAMECLEMDYLQNVEKVLPVQWCFNKN</sequence>
<evidence type="ECO:0000256" key="9">
    <source>
        <dbReference type="ARBA" id="ARBA00048367"/>
    </source>
</evidence>
<dbReference type="Pfam" id="PF00069">
    <property type="entry name" value="Pkinase"/>
    <property type="match status" value="1"/>
</dbReference>
<comment type="similarity">
    <text evidence="1">Belongs to the protein kinase superfamily. CMGC Ser/Thr protein kinase family. CDC2/CDKX subfamily.</text>
</comment>
<proteinExistence type="inferred from homology"/>
<organism evidence="13 14">
    <name type="scientific">Nicrophorus vespilloides</name>
    <name type="common">Boreal carrion beetle</name>
    <dbReference type="NCBI Taxonomy" id="110193"/>
    <lineage>
        <taxon>Eukaryota</taxon>
        <taxon>Metazoa</taxon>
        <taxon>Ecdysozoa</taxon>
        <taxon>Arthropoda</taxon>
        <taxon>Hexapoda</taxon>
        <taxon>Insecta</taxon>
        <taxon>Pterygota</taxon>
        <taxon>Neoptera</taxon>
        <taxon>Endopterygota</taxon>
        <taxon>Coleoptera</taxon>
        <taxon>Polyphaga</taxon>
        <taxon>Staphyliniformia</taxon>
        <taxon>Silphidae</taxon>
        <taxon>Nicrophorinae</taxon>
        <taxon>Nicrophorus</taxon>
    </lineage>
</organism>
<evidence type="ECO:0000313" key="13">
    <source>
        <dbReference type="Proteomes" id="UP000695000"/>
    </source>
</evidence>
<dbReference type="PANTHER" id="PTHR24056:SF254">
    <property type="entry name" value="CYCLIN-DEPENDENT KINASE 2"/>
    <property type="match status" value="1"/>
</dbReference>
<keyword evidence="4" id="KW-0808">Transferase</keyword>
<evidence type="ECO:0000256" key="5">
    <source>
        <dbReference type="ARBA" id="ARBA00022741"/>
    </source>
</evidence>